<dbReference type="Proteomes" id="UP000316733">
    <property type="component" value="Segment"/>
</dbReference>
<organism evidence="1 2">
    <name type="scientific">Pseudomonas phage vB_PaeM_PA5oct</name>
    <dbReference type="NCBI Taxonomy" id="2163605"/>
    <lineage>
        <taxon>Viruses</taxon>
        <taxon>Duplodnaviria</taxon>
        <taxon>Heunggongvirae</taxon>
        <taxon>Uroviricota</taxon>
        <taxon>Caudoviricetes</taxon>
        <taxon>Arenbergviridae</taxon>
        <taxon>Wroclawvirus</taxon>
        <taxon>Wroclawvirus PA5oct</taxon>
    </lineage>
</organism>
<keyword evidence="2" id="KW-1185">Reference proteome</keyword>
<sequence>MDRKEVIYFIGTEVEHTPVYGEKTLFVAGPQDGDEVVSNALKHNCKHIYFGANQSFPLHKIDITEVIKWKQMILHCLNKGFWCTLDFDICNSSVILEMDLSKYDKFIPIISAKIPNISEYNKNTIIKIDDIGFNETNEGVWCHKLNDLKDNTVHTSWDKYTGDISIDE</sequence>
<evidence type="ECO:0000313" key="2">
    <source>
        <dbReference type="Proteomes" id="UP000316733"/>
    </source>
</evidence>
<reference evidence="2" key="1">
    <citation type="journal article" date="2020" name="bioRxiv">
        <title>Integrative omics analysis of Pseudomonas aeruginosa virus PA5oct highlights the molecular complexity of jumbo phages.</title>
        <authorList>
            <person name="Lood C."/>
            <person name="Danis-Wlodarczyk K."/>
            <person name="Blasdel B.G."/>
            <person name="Jang H.B."/>
            <person name="Vandenheuvel D."/>
            <person name="Briers Y."/>
            <person name="Noben J.-P."/>
            <person name="van Noort V."/>
            <person name="Drulis-Kawa Z."/>
            <person name="Lavigne R."/>
        </authorList>
    </citation>
    <scope>NUCLEOTIDE SEQUENCE [LARGE SCALE GENOMIC DNA]</scope>
</reference>
<dbReference type="EMBL" id="MK797984">
    <property type="protein sequence ID" value="QCG76244.1"/>
    <property type="molecule type" value="Genomic_DNA"/>
</dbReference>
<name>A0A4Y5JUE6_9CAUD</name>
<evidence type="ECO:0000313" key="1">
    <source>
        <dbReference type="EMBL" id="QCG76244.1"/>
    </source>
</evidence>
<gene>
    <name evidence="1" type="ORF">EST35_0364</name>
</gene>
<accession>A0A4Y5JUE6</accession>
<proteinExistence type="predicted"/>
<protein>
    <submittedName>
        <fullName evidence="1">Uncharacterized protein</fullName>
    </submittedName>
</protein>